<name>A0ABR4P4I1_9HELO</name>
<dbReference type="PANTHER" id="PTHR14097">
    <property type="entry name" value="OXIDOREDUCTASE HTATIP2"/>
    <property type="match status" value="1"/>
</dbReference>
<dbReference type="SUPFAM" id="SSF51735">
    <property type="entry name" value="NAD(P)-binding Rossmann-fold domains"/>
    <property type="match status" value="1"/>
</dbReference>
<proteinExistence type="predicted"/>
<reference evidence="1 2" key="1">
    <citation type="submission" date="2024-06" db="EMBL/GenBank/DDBJ databases">
        <title>Complete genome of Phlyctema vagabunda strain 19-DSS-EL-015.</title>
        <authorList>
            <person name="Fiorenzani C."/>
        </authorList>
    </citation>
    <scope>NUCLEOTIDE SEQUENCE [LARGE SCALE GENOMIC DNA]</scope>
    <source>
        <strain evidence="1 2">19-DSS-EL-015</strain>
    </source>
</reference>
<keyword evidence="2" id="KW-1185">Reference proteome</keyword>
<sequence>MNIILTGSTGFIGSEVLRQCLADPKIIPVTVLSRRSLQTAHAKLNVLIIKDFPKLEEEEGVVEALSKADGCIWAMGTTAAEPVLEIEYPMAFADAALRTFAQHERSDAENKRFRYVHLSGKYAERDQEKSLWFLSEGRKFKGLAETKLLHVAEQSGKKWETYIARPDLVLSRTSFLAQLASKVLGSQQIWVQDLAAAMIDVVVSGSQELIMENKVLSKKGIEVNGGRGRD</sequence>
<protein>
    <recommendedName>
        <fullName evidence="3">NAD(P)-binding domain-containing protein</fullName>
    </recommendedName>
</protein>
<dbReference type="EMBL" id="JBFCZG010000009">
    <property type="protein sequence ID" value="KAL3418193.1"/>
    <property type="molecule type" value="Genomic_DNA"/>
</dbReference>
<dbReference type="Proteomes" id="UP001629113">
    <property type="component" value="Unassembled WGS sequence"/>
</dbReference>
<dbReference type="InterPro" id="IPR036291">
    <property type="entry name" value="NAD(P)-bd_dom_sf"/>
</dbReference>
<gene>
    <name evidence="1" type="ORF">PVAG01_09908</name>
</gene>
<evidence type="ECO:0008006" key="3">
    <source>
        <dbReference type="Google" id="ProtNLM"/>
    </source>
</evidence>
<evidence type="ECO:0000313" key="2">
    <source>
        <dbReference type="Proteomes" id="UP001629113"/>
    </source>
</evidence>
<dbReference type="PANTHER" id="PTHR14097:SF9">
    <property type="entry name" value="EPIMERASE, PUTATIVE (AFU_ORTHOLOGUE AFUA_8G07320)-RELATED"/>
    <property type="match status" value="1"/>
</dbReference>
<accession>A0ABR4P4I1</accession>
<evidence type="ECO:0000313" key="1">
    <source>
        <dbReference type="EMBL" id="KAL3418193.1"/>
    </source>
</evidence>
<organism evidence="1 2">
    <name type="scientific">Phlyctema vagabunda</name>
    <dbReference type="NCBI Taxonomy" id="108571"/>
    <lineage>
        <taxon>Eukaryota</taxon>
        <taxon>Fungi</taxon>
        <taxon>Dikarya</taxon>
        <taxon>Ascomycota</taxon>
        <taxon>Pezizomycotina</taxon>
        <taxon>Leotiomycetes</taxon>
        <taxon>Helotiales</taxon>
        <taxon>Dermateaceae</taxon>
        <taxon>Phlyctema</taxon>
    </lineage>
</organism>
<dbReference type="Gene3D" id="3.40.50.720">
    <property type="entry name" value="NAD(P)-binding Rossmann-like Domain"/>
    <property type="match status" value="1"/>
</dbReference>
<comment type="caution">
    <text evidence="1">The sequence shown here is derived from an EMBL/GenBank/DDBJ whole genome shotgun (WGS) entry which is preliminary data.</text>
</comment>